<dbReference type="SUPFAM" id="SSF49384">
    <property type="entry name" value="Carbohydrate-binding domain"/>
    <property type="match status" value="1"/>
</dbReference>
<evidence type="ECO:0000256" key="1">
    <source>
        <dbReference type="SAM" id="Coils"/>
    </source>
</evidence>
<dbReference type="RefSeq" id="WP_396569477.1">
    <property type="nucleotide sequence ID" value="NZ_JBITRD010000007.1"/>
</dbReference>
<keyword evidence="4" id="KW-0732">Signal</keyword>
<comment type="caution">
    <text evidence="5">The sequence shown here is derived from an EMBL/GenBank/DDBJ whole genome shotgun (WGS) entry which is preliminary data.</text>
</comment>
<proteinExistence type="predicted"/>
<keyword evidence="6" id="KW-1185">Reference proteome</keyword>
<name>A0ABW8AXI8_9FIRM</name>
<dbReference type="Proteomes" id="UP001614216">
    <property type="component" value="Unassembled WGS sequence"/>
</dbReference>
<feature type="signal peptide" evidence="4">
    <location>
        <begin position="1"/>
        <end position="27"/>
    </location>
</feature>
<feature type="region of interest" description="Disordered" evidence="2">
    <location>
        <begin position="133"/>
        <end position="161"/>
    </location>
</feature>
<dbReference type="CDD" id="cd08547">
    <property type="entry name" value="Type_II_cohesin"/>
    <property type="match status" value="1"/>
</dbReference>
<dbReference type="EMBL" id="JBITRD010000007">
    <property type="protein sequence ID" value="MFI7845105.1"/>
    <property type="molecule type" value="Genomic_DNA"/>
</dbReference>
<reference evidence="5 6" key="1">
    <citation type="submission" date="2024-08" db="EMBL/GenBank/DDBJ databases">
        <authorList>
            <person name="Vancuren S.J."/>
            <person name="Allen-Vercoe E."/>
        </authorList>
    </citation>
    <scope>NUCLEOTIDE SEQUENCE [LARGE SCALE GENOMIC DNA]</scope>
    <source>
        <strain evidence="5 6">16-6-I_42_FAA</strain>
    </source>
</reference>
<feature type="chain" id="PRO_5045262871" evidence="4">
    <location>
        <begin position="28"/>
        <end position="568"/>
    </location>
</feature>
<feature type="transmembrane region" description="Helical" evidence="3">
    <location>
        <begin position="348"/>
        <end position="369"/>
    </location>
</feature>
<protein>
    <submittedName>
        <fullName evidence="5">Cohesin domain-containing protein</fullName>
    </submittedName>
</protein>
<accession>A0ABW8AXI8</accession>
<keyword evidence="1" id="KW-0175">Coiled coil</keyword>
<evidence type="ECO:0000313" key="5">
    <source>
        <dbReference type="EMBL" id="MFI7845105.1"/>
    </source>
</evidence>
<organism evidence="5 6">
    <name type="scientific">Dorea amylophila</name>
    <dbReference type="NCBI Taxonomy" id="2981789"/>
    <lineage>
        <taxon>Bacteria</taxon>
        <taxon>Bacillati</taxon>
        <taxon>Bacillota</taxon>
        <taxon>Clostridia</taxon>
        <taxon>Lachnospirales</taxon>
        <taxon>Lachnospiraceae</taxon>
        <taxon>Dorea</taxon>
    </lineage>
</organism>
<keyword evidence="3" id="KW-0812">Transmembrane</keyword>
<evidence type="ECO:0000256" key="4">
    <source>
        <dbReference type="SAM" id="SignalP"/>
    </source>
</evidence>
<dbReference type="InterPro" id="IPR008965">
    <property type="entry name" value="CBM2/CBM3_carb-bd_dom_sf"/>
</dbReference>
<keyword evidence="3" id="KW-1133">Transmembrane helix</keyword>
<gene>
    <name evidence="5" type="ORF">ACIF0M_06065</name>
</gene>
<evidence type="ECO:0000313" key="6">
    <source>
        <dbReference type="Proteomes" id="UP001614216"/>
    </source>
</evidence>
<sequence>MRKIKKLVVTFLAICLMCPGLSVITEAATAELRFADPSTTVGAEVEVKTKLSSVSSLQSMEATLTYDKSELKFISGDNATAKDGTIKISWTGTGTTAEFNLKFQALKEGTSNIEVSSATGTATDGSTLEITQGSSAVTIGAGDPSLIKDDTEDQSEDSKTTVADGPVVKVNGKKYVVGSEFSEELIPDGFKKGEMTFEGSKYTVITQEASGINAMYLTEKSSGDSDFFLYNSDDGSFSPFEEVEIAKDRYIIPLMNDGKLKLSSRYQKTTLTLNGKEFDTWQDTKDAEYCIVYALNSDGEKTTYRYDTADGTYQKYSPESQGTTSDNKNNGKGLWGKILNFVEEFLDIVVIIAIALFLLVLLMFIVTAIKLRHRDLELDDLYDEYGIDMDEEEAVLKEKRKEEKKEEKAKKASKKVKKKPAKKYYDEDEFEGYDDEDDFDDEDPWITENIAKAMDTSNMKSKKSSKKKKPSKGVRALDETGPAIRKPVKKINLEDTNDFEAFTPLDEEAFDNFEGYYSEDDDYDLFGAGYDDDDLFDATADLLSNHPEKRRSHAEMDDTFKMDVIDLD</sequence>
<feature type="coiled-coil region" evidence="1">
    <location>
        <begin position="382"/>
        <end position="419"/>
    </location>
</feature>
<feature type="region of interest" description="Disordered" evidence="2">
    <location>
        <begin position="456"/>
        <end position="481"/>
    </location>
</feature>
<keyword evidence="3" id="KW-0472">Membrane</keyword>
<evidence type="ECO:0000256" key="2">
    <source>
        <dbReference type="SAM" id="MobiDB-lite"/>
    </source>
</evidence>
<feature type="compositionally biased region" description="Basic residues" evidence="2">
    <location>
        <begin position="460"/>
        <end position="472"/>
    </location>
</feature>
<dbReference type="Gene3D" id="2.60.40.680">
    <property type="match status" value="1"/>
</dbReference>
<evidence type="ECO:0000256" key="3">
    <source>
        <dbReference type="SAM" id="Phobius"/>
    </source>
</evidence>